<keyword evidence="7" id="KW-0967">Endosome</keyword>
<dbReference type="GO" id="GO:0032266">
    <property type="term" value="F:phosphatidylinositol-3-phosphate binding"/>
    <property type="evidence" value="ECO:0007669"/>
    <property type="project" value="UniProtKB-UniRule"/>
</dbReference>
<evidence type="ECO:0000256" key="5">
    <source>
        <dbReference type="ARBA" id="ARBA00022927"/>
    </source>
</evidence>
<keyword evidence="5 7" id="KW-0653">Protein transport</keyword>
<evidence type="ECO:0000256" key="6">
    <source>
        <dbReference type="ARBA" id="ARBA00030114"/>
    </source>
</evidence>
<dbReference type="OrthoDB" id="271448at2759"/>
<comment type="subunit">
    <text evidence="7">Component of the endosomal sorting complex required for transport II (ESCRT-II).</text>
</comment>
<dbReference type="EnsemblMetazoa" id="G26570.4">
    <property type="protein sequence ID" value="G26570.4:cds"/>
    <property type="gene ID" value="G26570"/>
</dbReference>
<dbReference type="GO" id="GO:0031902">
    <property type="term" value="C:late endosome membrane"/>
    <property type="evidence" value="ECO:0007669"/>
    <property type="project" value="UniProtKB-UniRule"/>
</dbReference>
<sequence length="383" mass="43333">MDRLEWSDTNLVPGEEQVNLQPGIAVYDGQDKTCFENGVLTLTTHRVIWKDNRDRTRVLTLQHSLVVYIEEQPSGFAKSAKIAVHVSAPGPNKKPGPVTQSRYDYIRFSFREAGEGQFFRDYNEQLQQKKWEHVIPQRKPGASRHRAGIMGIERTIQQTHANTDKNISQAFQDLTKLMEKAKEMVAISKSIATKIKDKQGDVTDDETIKFKSYLLSMGIPNPVTRDTHGSGDKYYTELARQLSNVLEKPLKECGGIMTLTDVYCRVNRARGMELLSPEDLLNACEMFELLRLPVRLKTFDSGVMVLQLQSHDEDQVIHLTTQLVEDKGSITAEDLSKEVGVSVILAKERLLLTEKVGGVCRDECVEGLRFYPNLFLTKVTCIT</sequence>
<evidence type="ECO:0000256" key="3">
    <source>
        <dbReference type="ARBA" id="ARBA00022448"/>
    </source>
</evidence>
<dbReference type="InterPro" id="IPR011993">
    <property type="entry name" value="PH-like_dom_sf"/>
</dbReference>
<keyword evidence="3 7" id="KW-0813">Transport</keyword>
<dbReference type="PROSITE" id="PS51495">
    <property type="entry name" value="GLUE"/>
    <property type="match status" value="1"/>
</dbReference>
<dbReference type="GO" id="GO:0043130">
    <property type="term" value="F:ubiquitin binding"/>
    <property type="evidence" value="ECO:0007669"/>
    <property type="project" value="UniProtKB-UniRule"/>
</dbReference>
<accession>A0A8W8L677</accession>
<comment type="subcellular location">
    <subcellularLocation>
        <location evidence="7">Cytoplasm</location>
    </subcellularLocation>
    <subcellularLocation>
        <location evidence="7">Endosome</location>
    </subcellularLocation>
</comment>
<dbReference type="Gene3D" id="1.10.10.10">
    <property type="entry name" value="Winged helix-like DNA-binding domain superfamily/Winged helix DNA-binding domain"/>
    <property type="match status" value="2"/>
</dbReference>
<dbReference type="FunFam" id="1.10.10.10:FF:000203">
    <property type="entry name" value="Vacuolar protein sorting 36 homolog"/>
    <property type="match status" value="1"/>
</dbReference>
<dbReference type="InterPro" id="IPR021648">
    <property type="entry name" value="GLUE_dom"/>
</dbReference>
<dbReference type="PANTHER" id="PTHR13128">
    <property type="entry name" value="VACUOLAR PROTEIN-SORTING-ASSOCIATED PROTEIN 36"/>
    <property type="match status" value="1"/>
</dbReference>
<dbReference type="OMA" id="TLNARVW"/>
<dbReference type="InterPro" id="IPR037855">
    <property type="entry name" value="Vps36"/>
</dbReference>
<evidence type="ECO:0000313" key="10">
    <source>
        <dbReference type="Proteomes" id="UP000005408"/>
    </source>
</evidence>
<dbReference type="AlphaFoldDB" id="A0A8W8L677"/>
<dbReference type="FunFam" id="1.10.10.10:FF:000170">
    <property type="entry name" value="Vacuolar protein-sorting-associated protein 36"/>
    <property type="match status" value="1"/>
</dbReference>
<evidence type="ECO:0000313" key="9">
    <source>
        <dbReference type="EnsemblMetazoa" id="G26570.4:cds"/>
    </source>
</evidence>
<dbReference type="PANTHER" id="PTHR13128:SF12">
    <property type="entry name" value="VACUOLAR PROTEIN-SORTING-ASSOCIATED PROTEIN 36"/>
    <property type="match status" value="1"/>
</dbReference>
<dbReference type="Gene3D" id="6.10.140.260">
    <property type="match status" value="1"/>
</dbReference>
<evidence type="ECO:0000256" key="2">
    <source>
        <dbReference type="ARBA" id="ARBA00017953"/>
    </source>
</evidence>
<dbReference type="Pfam" id="PF04157">
    <property type="entry name" value="EAP30"/>
    <property type="match status" value="1"/>
</dbReference>
<evidence type="ECO:0000259" key="8">
    <source>
        <dbReference type="PROSITE" id="PS51495"/>
    </source>
</evidence>
<name>A0A8W8L677_MAGGI</name>
<feature type="domain" description="GLUE N-terminal" evidence="8">
    <location>
        <begin position="1"/>
        <end position="138"/>
    </location>
</feature>
<dbReference type="InterPro" id="IPR036388">
    <property type="entry name" value="WH-like_DNA-bd_sf"/>
</dbReference>
<dbReference type="GO" id="GO:0000814">
    <property type="term" value="C:ESCRT II complex"/>
    <property type="evidence" value="ECO:0007669"/>
    <property type="project" value="UniProtKB-UniRule"/>
</dbReference>
<evidence type="ECO:0000256" key="1">
    <source>
        <dbReference type="ARBA" id="ARBA00009697"/>
    </source>
</evidence>
<comment type="similarity">
    <text evidence="1 7">Belongs to the VPS36 family.</text>
</comment>
<dbReference type="InterPro" id="IPR040608">
    <property type="entry name" value="Snf8/Vps36"/>
</dbReference>
<dbReference type="SUPFAM" id="SSF50729">
    <property type="entry name" value="PH domain-like"/>
    <property type="match status" value="1"/>
</dbReference>
<dbReference type="SUPFAM" id="SSF46785">
    <property type="entry name" value="Winged helix' DNA-binding domain"/>
    <property type="match status" value="2"/>
</dbReference>
<keyword evidence="4 7" id="KW-0963">Cytoplasm</keyword>
<dbReference type="EnsemblMetazoa" id="G26570.5">
    <property type="protein sequence ID" value="G26570.5:cds"/>
    <property type="gene ID" value="G26570"/>
</dbReference>
<keyword evidence="10" id="KW-1185">Reference proteome</keyword>
<dbReference type="Proteomes" id="UP000005408">
    <property type="component" value="Unassembled WGS sequence"/>
</dbReference>
<reference evidence="9" key="1">
    <citation type="submission" date="2022-08" db="UniProtKB">
        <authorList>
            <consortium name="EnsemblMetazoa"/>
        </authorList>
    </citation>
    <scope>IDENTIFICATION</scope>
    <source>
        <strain evidence="9">05x7-T-G4-1.051#20</strain>
    </source>
</reference>
<proteinExistence type="inferred from homology"/>
<evidence type="ECO:0000256" key="7">
    <source>
        <dbReference type="RuleBase" id="RU367095"/>
    </source>
</evidence>
<protein>
    <recommendedName>
        <fullName evidence="2 7">Vacuolar protein-sorting-associated protein 36</fullName>
    </recommendedName>
    <alternativeName>
        <fullName evidence="6 7">ESCRT-II complex subunit VPS36</fullName>
    </alternativeName>
</protein>
<evidence type="ECO:0000256" key="4">
    <source>
        <dbReference type="ARBA" id="ARBA00022490"/>
    </source>
</evidence>
<dbReference type="Pfam" id="PF11605">
    <property type="entry name" value="Vps36_ESCRT-II"/>
    <property type="match status" value="1"/>
</dbReference>
<comment type="function">
    <text evidence="7">Component of the ESCRT-II complex (endosomal sorting complex required for transport II), which is required for multivesicular body (MVB) formation and sorting of endosomal cargo proteins into MVBs.</text>
</comment>
<organism evidence="9 10">
    <name type="scientific">Magallana gigas</name>
    <name type="common">Pacific oyster</name>
    <name type="synonym">Crassostrea gigas</name>
    <dbReference type="NCBI Taxonomy" id="29159"/>
    <lineage>
        <taxon>Eukaryota</taxon>
        <taxon>Metazoa</taxon>
        <taxon>Spiralia</taxon>
        <taxon>Lophotrochozoa</taxon>
        <taxon>Mollusca</taxon>
        <taxon>Bivalvia</taxon>
        <taxon>Autobranchia</taxon>
        <taxon>Pteriomorphia</taxon>
        <taxon>Ostreida</taxon>
        <taxon>Ostreoidea</taxon>
        <taxon>Ostreidae</taxon>
        <taxon>Magallana</taxon>
    </lineage>
</organism>
<dbReference type="InterPro" id="IPR036390">
    <property type="entry name" value="WH_DNA-bd_sf"/>
</dbReference>
<dbReference type="GO" id="GO:0043328">
    <property type="term" value="P:protein transport to vacuole involved in ubiquitin-dependent protein catabolic process via the multivesicular body sorting pathway"/>
    <property type="evidence" value="ECO:0007669"/>
    <property type="project" value="UniProtKB-UniRule"/>
</dbReference>
<dbReference type="Gene3D" id="2.30.29.30">
    <property type="entry name" value="Pleckstrin-homology domain (PH domain)/Phosphotyrosine-binding domain (PTB)"/>
    <property type="match status" value="1"/>
</dbReference>